<feature type="transmembrane region" description="Helical" evidence="7">
    <location>
        <begin position="323"/>
        <end position="348"/>
    </location>
</feature>
<organism evidence="9 10">
    <name type="scientific">Marinibaculum pumilum</name>
    <dbReference type="NCBI Taxonomy" id="1766165"/>
    <lineage>
        <taxon>Bacteria</taxon>
        <taxon>Pseudomonadati</taxon>
        <taxon>Pseudomonadota</taxon>
        <taxon>Alphaproteobacteria</taxon>
        <taxon>Rhodospirillales</taxon>
        <taxon>Rhodospirillaceae</taxon>
        <taxon>Marinibaculum</taxon>
    </lineage>
</organism>
<evidence type="ECO:0000259" key="8">
    <source>
        <dbReference type="Pfam" id="PF06808"/>
    </source>
</evidence>
<proteinExistence type="inferred from homology"/>
<reference evidence="10" key="1">
    <citation type="journal article" date="2019" name="Int. J. Syst. Evol. Microbiol.">
        <title>The Global Catalogue of Microorganisms (GCM) 10K type strain sequencing project: providing services to taxonomists for standard genome sequencing and annotation.</title>
        <authorList>
            <consortium name="The Broad Institute Genomics Platform"/>
            <consortium name="The Broad Institute Genome Sequencing Center for Infectious Disease"/>
            <person name="Wu L."/>
            <person name="Ma J."/>
        </authorList>
    </citation>
    <scope>NUCLEOTIDE SEQUENCE [LARGE SCALE GENOMIC DNA]</scope>
    <source>
        <strain evidence="10">KCTC 42964</strain>
    </source>
</reference>
<feature type="transmembrane region" description="Helical" evidence="7">
    <location>
        <begin position="178"/>
        <end position="199"/>
    </location>
</feature>
<feature type="transmembrane region" description="Helical" evidence="7">
    <location>
        <begin position="403"/>
        <end position="424"/>
    </location>
</feature>
<evidence type="ECO:0000256" key="3">
    <source>
        <dbReference type="ARBA" id="ARBA00022519"/>
    </source>
</evidence>
<comment type="function">
    <text evidence="7">Part of the tripartite ATP-independent periplasmic (TRAP) transport system.</text>
</comment>
<comment type="caution">
    <text evidence="7">Lacks conserved residue(s) required for the propagation of feature annotation.</text>
</comment>
<evidence type="ECO:0000256" key="6">
    <source>
        <dbReference type="ARBA" id="ARBA00023136"/>
    </source>
</evidence>
<dbReference type="InterPro" id="IPR010656">
    <property type="entry name" value="DctM"/>
</dbReference>
<dbReference type="PANTHER" id="PTHR33362">
    <property type="entry name" value="SIALIC ACID TRAP TRANSPORTER PERMEASE PROTEIN SIAT-RELATED"/>
    <property type="match status" value="1"/>
</dbReference>
<comment type="subcellular location">
    <subcellularLocation>
        <location evidence="1 7">Cell inner membrane</location>
        <topology evidence="1 7">Multi-pass membrane protein</topology>
    </subcellularLocation>
</comment>
<comment type="subunit">
    <text evidence="7">The complex comprises the extracytoplasmic solute receptor protein and the two transmembrane proteins.</text>
</comment>
<evidence type="ECO:0000256" key="2">
    <source>
        <dbReference type="ARBA" id="ARBA00022475"/>
    </source>
</evidence>
<keyword evidence="10" id="KW-1185">Reference proteome</keyword>
<accession>A0ABV7L5E8</accession>
<comment type="caution">
    <text evidence="9">The sequence shown here is derived from an EMBL/GenBank/DDBJ whole genome shotgun (WGS) entry which is preliminary data.</text>
</comment>
<evidence type="ECO:0000313" key="10">
    <source>
        <dbReference type="Proteomes" id="UP001595528"/>
    </source>
</evidence>
<evidence type="ECO:0000256" key="1">
    <source>
        <dbReference type="ARBA" id="ARBA00004429"/>
    </source>
</evidence>
<dbReference type="NCBIfam" id="TIGR00786">
    <property type="entry name" value="dctM"/>
    <property type="match status" value="1"/>
</dbReference>
<dbReference type="Pfam" id="PF06808">
    <property type="entry name" value="DctM"/>
    <property type="match status" value="1"/>
</dbReference>
<keyword evidence="5 7" id="KW-1133">Transmembrane helix</keyword>
<dbReference type="PIRSF" id="PIRSF006066">
    <property type="entry name" value="HI0050"/>
    <property type="match status" value="1"/>
</dbReference>
<keyword evidence="6 7" id="KW-0472">Membrane</keyword>
<evidence type="ECO:0000256" key="5">
    <source>
        <dbReference type="ARBA" id="ARBA00022989"/>
    </source>
</evidence>
<name>A0ABV7L5E8_9PROT</name>
<keyword evidence="2" id="KW-1003">Cell membrane</keyword>
<dbReference type="Proteomes" id="UP001595528">
    <property type="component" value="Unassembled WGS sequence"/>
</dbReference>
<feature type="transmembrane region" description="Helical" evidence="7">
    <location>
        <begin position="60"/>
        <end position="81"/>
    </location>
</feature>
<evidence type="ECO:0000313" key="9">
    <source>
        <dbReference type="EMBL" id="MFC3229900.1"/>
    </source>
</evidence>
<comment type="similarity">
    <text evidence="7">Belongs to the TRAP transporter large permease family.</text>
</comment>
<evidence type="ECO:0000256" key="4">
    <source>
        <dbReference type="ARBA" id="ARBA00022692"/>
    </source>
</evidence>
<evidence type="ECO:0000256" key="7">
    <source>
        <dbReference type="RuleBase" id="RU369079"/>
    </source>
</evidence>
<feature type="transmembrane region" description="Helical" evidence="7">
    <location>
        <begin position="101"/>
        <end position="123"/>
    </location>
</feature>
<dbReference type="PANTHER" id="PTHR33362:SF5">
    <property type="entry name" value="C4-DICARBOXYLATE TRAP TRANSPORTER LARGE PERMEASE PROTEIN DCTM"/>
    <property type="match status" value="1"/>
</dbReference>
<dbReference type="EMBL" id="JBHRTR010000034">
    <property type="protein sequence ID" value="MFC3229900.1"/>
    <property type="molecule type" value="Genomic_DNA"/>
</dbReference>
<sequence>MIDPNIVGYLMIAGLCLLLVVGMPIAFALGLTGLAGLAATRGTRSLEFLAGAEPFSTTANLTLIIVPLSLFMGHLALTAGLSERAFAAARAWVGHVRGGLAIASVFACAGFATVTGASVATAATMSRIAIPQMLLAGYSQRMAAGAVAAGGTLGVLIPPSGVLVIYSLATGVSLTKLLVAAVVPGVLTAIAYAIGISIVSRFDPQVRAAARGAPADLRTRLGSLARSWEVALLFLTVMGAIYGGVATPTEATAVGAGVALLIALRHTAGRRRELLQGLVETGFSSAAIFALILGSALFSLGFATTQLPQALAGWVAGFDLPPALLTVLLLLPFLVLGAFIDGLSMILLTMPTVFPVVQQAGIDPILFGILVTKMTEIGVISPPVGLNVFVVKGACPELSTGQIFRGCVPFILIEFVLIALLIAVPELTTVAL</sequence>
<protein>
    <recommendedName>
        <fullName evidence="7">TRAP transporter large permease protein</fullName>
    </recommendedName>
</protein>
<keyword evidence="3 7" id="KW-0997">Cell inner membrane</keyword>
<feature type="transmembrane region" description="Helical" evidence="7">
    <location>
        <begin position="143"/>
        <end position="166"/>
    </location>
</feature>
<feature type="transmembrane region" description="Helical" evidence="7">
    <location>
        <begin position="6"/>
        <end position="39"/>
    </location>
</feature>
<dbReference type="InterPro" id="IPR004681">
    <property type="entry name" value="TRAP_DctM"/>
</dbReference>
<dbReference type="RefSeq" id="WP_379904540.1">
    <property type="nucleotide sequence ID" value="NZ_JBHRTR010000034.1"/>
</dbReference>
<feature type="domain" description="TRAP C4-dicarboxylate transport system permease DctM subunit" evidence="8">
    <location>
        <begin position="13"/>
        <end position="427"/>
    </location>
</feature>
<keyword evidence="4 7" id="KW-0812">Transmembrane</keyword>
<feature type="transmembrane region" description="Helical" evidence="7">
    <location>
        <begin position="281"/>
        <end position="303"/>
    </location>
</feature>
<gene>
    <name evidence="9" type="ORF">ACFOGJ_21800</name>
</gene>
<keyword evidence="7" id="KW-0813">Transport</keyword>
<feature type="transmembrane region" description="Helical" evidence="7">
    <location>
        <begin position="251"/>
        <end position="269"/>
    </location>
</feature>